<dbReference type="Proteomes" id="UP000028702">
    <property type="component" value="Unassembled WGS sequence"/>
</dbReference>
<name>A0A081B7R1_9HYPH</name>
<dbReference type="eggNOG" id="COG2353">
    <property type="taxonomic scope" value="Bacteria"/>
</dbReference>
<organism evidence="3 4">
    <name type="scientific">Tepidicaulis marinus</name>
    <dbReference type="NCBI Taxonomy" id="1333998"/>
    <lineage>
        <taxon>Bacteria</taxon>
        <taxon>Pseudomonadati</taxon>
        <taxon>Pseudomonadota</taxon>
        <taxon>Alphaproteobacteria</taxon>
        <taxon>Hyphomicrobiales</taxon>
        <taxon>Parvibaculaceae</taxon>
        <taxon>Tepidicaulis</taxon>
    </lineage>
</organism>
<keyword evidence="1" id="KW-0732">Signal</keyword>
<dbReference type="SUPFAM" id="SSF101874">
    <property type="entry name" value="YceI-like"/>
    <property type="match status" value="1"/>
</dbReference>
<reference evidence="3 4" key="1">
    <citation type="submission" date="2014-07" db="EMBL/GenBank/DDBJ databases">
        <title>Tepidicaulis marinum gen. nov., sp. nov., a novel marine bacterium denitrifying nitrate to nitrous oxide strictly under microaerobic conditions.</title>
        <authorList>
            <person name="Takeuchi M."/>
            <person name="Yamagishi T."/>
            <person name="Kamagata Y."/>
            <person name="Oshima K."/>
            <person name="Hattori M."/>
            <person name="Katayama T."/>
            <person name="Hanada S."/>
            <person name="Tamaki H."/>
            <person name="Marumo K."/>
            <person name="Maeda H."/>
            <person name="Nedachi M."/>
            <person name="Iwasaki W."/>
            <person name="Suwa Y."/>
            <person name="Sakata S."/>
        </authorList>
    </citation>
    <scope>NUCLEOTIDE SEQUENCE [LARGE SCALE GENOMIC DNA]</scope>
    <source>
        <strain evidence="3 4">MA2</strain>
    </source>
</reference>
<feature type="domain" description="Lipid/polyisoprenoid-binding YceI-like" evidence="2">
    <location>
        <begin position="29"/>
        <end position="189"/>
    </location>
</feature>
<evidence type="ECO:0000256" key="1">
    <source>
        <dbReference type="SAM" id="SignalP"/>
    </source>
</evidence>
<evidence type="ECO:0000313" key="3">
    <source>
        <dbReference type="EMBL" id="GAK44079.1"/>
    </source>
</evidence>
<evidence type="ECO:0000313" key="4">
    <source>
        <dbReference type="Proteomes" id="UP000028702"/>
    </source>
</evidence>
<dbReference type="EMBL" id="BBIO01000002">
    <property type="protein sequence ID" value="GAK44079.1"/>
    <property type="molecule type" value="Genomic_DNA"/>
</dbReference>
<feature type="chain" id="PRO_5001754980" evidence="1">
    <location>
        <begin position="28"/>
        <end position="190"/>
    </location>
</feature>
<dbReference type="AlphaFoldDB" id="A0A081B7R1"/>
<dbReference type="Gene3D" id="2.40.128.110">
    <property type="entry name" value="Lipid/polyisoprenoid-binding, YceI-like"/>
    <property type="match status" value="1"/>
</dbReference>
<dbReference type="InterPro" id="IPR036761">
    <property type="entry name" value="TTHA0802/YceI-like_sf"/>
</dbReference>
<proteinExistence type="predicted"/>
<dbReference type="Pfam" id="PF04264">
    <property type="entry name" value="YceI"/>
    <property type="match status" value="1"/>
</dbReference>
<dbReference type="STRING" id="1333998.M2A_0578"/>
<dbReference type="RefSeq" id="WP_045442732.1">
    <property type="nucleotide sequence ID" value="NZ_BBIO01000002.1"/>
</dbReference>
<dbReference type="InterPro" id="IPR007372">
    <property type="entry name" value="Lipid/polyisoprenoid-bd_YceI"/>
</dbReference>
<dbReference type="PANTHER" id="PTHR34406">
    <property type="entry name" value="PROTEIN YCEI"/>
    <property type="match status" value="1"/>
</dbReference>
<comment type="caution">
    <text evidence="3">The sequence shown here is derived from an EMBL/GenBank/DDBJ whole genome shotgun (WGS) entry which is preliminary data.</text>
</comment>
<gene>
    <name evidence="3" type="ORF">M2A_0578</name>
</gene>
<dbReference type="PANTHER" id="PTHR34406:SF1">
    <property type="entry name" value="PROTEIN YCEI"/>
    <property type="match status" value="1"/>
</dbReference>
<feature type="signal peptide" evidence="1">
    <location>
        <begin position="1"/>
        <end position="27"/>
    </location>
</feature>
<sequence>MFPARRFARHLSLCLTLLLMNAAAAQASGWVLVKEESTLTFEATQGGKPFTGRFENFTADITLDPENLKTASIRAEIDTASVKTGAGDRDGALPGSQWFNSSNFPMAIFQSESVRRVDGNEYVAEGTLTLKGVSNPLALPFTLEIDGDTAHAKGSVVIDRLAFKVGEGEMATPGIAGLQVTVNVDVTATR</sequence>
<accession>A0A081B7R1</accession>
<evidence type="ECO:0000259" key="2">
    <source>
        <dbReference type="SMART" id="SM00867"/>
    </source>
</evidence>
<dbReference type="SMART" id="SM00867">
    <property type="entry name" value="YceI"/>
    <property type="match status" value="1"/>
</dbReference>
<keyword evidence="4" id="KW-1185">Reference proteome</keyword>
<protein>
    <submittedName>
        <fullName evidence="3">YceI</fullName>
    </submittedName>
</protein>